<dbReference type="SUPFAM" id="SSF52540">
    <property type="entry name" value="P-loop containing nucleoside triphosphate hydrolases"/>
    <property type="match status" value="1"/>
</dbReference>
<comment type="caution">
    <text evidence="16">Lacks conserved residue(s) required for the propagation of feature annotation.</text>
</comment>
<dbReference type="Pfam" id="PF02421">
    <property type="entry name" value="FeoB_N"/>
    <property type="match status" value="1"/>
</dbReference>
<evidence type="ECO:0000256" key="13">
    <source>
        <dbReference type="NCBIfam" id="TIGR00437"/>
    </source>
</evidence>
<reference evidence="18" key="1">
    <citation type="submission" date="2011-11" db="EMBL/GenBank/DDBJ databases">
        <title>Improved High-Quality Draft sequence of Desulfovibrio sp. U5L.</title>
        <authorList>
            <consortium name="US DOE Joint Genome Institute"/>
            <person name="Lucas S."/>
            <person name="Han J."/>
            <person name="Lapidus A."/>
            <person name="Cheng J.-F."/>
            <person name="Goodwin L."/>
            <person name="Pitluck S."/>
            <person name="Peters L."/>
            <person name="Ovchinnikova G."/>
            <person name="Held B."/>
            <person name="Detter J.C."/>
            <person name="Han C."/>
            <person name="Tapia R."/>
            <person name="Land M."/>
            <person name="Hauser L."/>
            <person name="Kyrpides N."/>
            <person name="Ivanova N."/>
            <person name="Pagani I."/>
            <person name="Gabster J."/>
            <person name="Walker C."/>
            <person name="Stolyar S."/>
            <person name="Stahl D."/>
            <person name="Arkin A."/>
            <person name="Dehal P."/>
            <person name="Hazen T."/>
            <person name="Woyke T."/>
        </authorList>
    </citation>
    <scope>NUCLEOTIDE SEQUENCE [LARGE SCALE GENOMIC DNA]</scope>
    <source>
        <strain evidence="18">U5L</strain>
    </source>
</reference>
<dbReference type="NCBIfam" id="TIGR00437">
    <property type="entry name" value="feoB"/>
    <property type="match status" value="1"/>
</dbReference>
<feature type="binding site" evidence="15">
    <location>
        <position position="23"/>
    </location>
    <ligand>
        <name>Mg(2+)</name>
        <dbReference type="ChEBI" id="CHEBI:18420"/>
        <label>2</label>
    </ligand>
</feature>
<feature type="binding site" evidence="14">
    <location>
        <begin position="11"/>
        <end position="18"/>
    </location>
    <ligand>
        <name>GTP</name>
        <dbReference type="ChEBI" id="CHEBI:37565"/>
        <label>1</label>
    </ligand>
</feature>
<keyword evidence="15" id="KW-0460">Magnesium</keyword>
<evidence type="ECO:0000256" key="14">
    <source>
        <dbReference type="PIRSR" id="PIRSR603373-1"/>
    </source>
</evidence>
<dbReference type="PANTHER" id="PTHR43185">
    <property type="entry name" value="FERROUS IRON TRANSPORT PROTEIN B"/>
    <property type="match status" value="1"/>
</dbReference>
<dbReference type="GO" id="GO:0005886">
    <property type="term" value="C:plasma membrane"/>
    <property type="evidence" value="ECO:0007669"/>
    <property type="project" value="UniProtKB-SubCell"/>
</dbReference>
<feature type="transmembrane region" description="Helical" evidence="16">
    <location>
        <begin position="702"/>
        <end position="725"/>
    </location>
</feature>
<keyword evidence="12 16" id="KW-0472">Membrane</keyword>
<dbReference type="InterPro" id="IPR006073">
    <property type="entry name" value="GTP-bd"/>
</dbReference>
<evidence type="ECO:0000256" key="16">
    <source>
        <dbReference type="RuleBase" id="RU362098"/>
    </source>
</evidence>
<dbReference type="PRINTS" id="PR00326">
    <property type="entry name" value="GTP1OBG"/>
</dbReference>
<dbReference type="InterPro" id="IPR003373">
    <property type="entry name" value="Fe2_transport_prot-B"/>
</dbReference>
<keyword evidence="5" id="KW-0997">Cell inner membrane</keyword>
<dbReference type="Pfam" id="PF07664">
    <property type="entry name" value="FeoB_C"/>
    <property type="match status" value="1"/>
</dbReference>
<dbReference type="InterPro" id="IPR041069">
    <property type="entry name" value="FeoB_Cyto"/>
</dbReference>
<dbReference type="Gene3D" id="1.10.287.1770">
    <property type="match status" value="1"/>
</dbReference>
<evidence type="ECO:0000256" key="12">
    <source>
        <dbReference type="ARBA" id="ARBA00023136"/>
    </source>
</evidence>
<evidence type="ECO:0000313" key="18">
    <source>
        <dbReference type="EMBL" id="EIG53977.1"/>
    </source>
</evidence>
<feature type="transmembrane region" description="Helical" evidence="16">
    <location>
        <begin position="347"/>
        <end position="376"/>
    </location>
</feature>
<feature type="binding site" evidence="15">
    <location>
        <position position="26"/>
    </location>
    <ligand>
        <name>Mg(2+)</name>
        <dbReference type="ChEBI" id="CHEBI:18420"/>
        <label>2</label>
    </ligand>
</feature>
<dbReference type="CDD" id="cd01879">
    <property type="entry name" value="FeoB"/>
    <property type="match status" value="1"/>
</dbReference>
<keyword evidence="6 16" id="KW-0812">Transmembrane</keyword>
<dbReference type="FunFam" id="3.40.50.300:FF:000426">
    <property type="entry name" value="Ferrous iron transport protein B"/>
    <property type="match status" value="1"/>
</dbReference>
<dbReference type="eggNOG" id="COG0370">
    <property type="taxonomic scope" value="Bacteria"/>
</dbReference>
<dbReference type="InterPro" id="IPR050860">
    <property type="entry name" value="FeoB_GTPase"/>
</dbReference>
<evidence type="ECO:0000256" key="1">
    <source>
        <dbReference type="ARBA" id="ARBA00004429"/>
    </source>
</evidence>
<dbReference type="HOGENOM" id="CLU_013350_3_0_7"/>
<gene>
    <name evidence="18" type="ORF">DesU5LDRAFT_2311</name>
</gene>
<feature type="domain" description="FeoB-type G" evidence="17">
    <location>
        <begin position="4"/>
        <end position="166"/>
    </location>
</feature>
<dbReference type="Pfam" id="PF07670">
    <property type="entry name" value="Gate"/>
    <property type="match status" value="2"/>
</dbReference>
<comment type="function">
    <text evidence="16">Probable transporter of a GTP-driven Fe(2+) uptake system.</text>
</comment>
<dbReference type="Pfam" id="PF17910">
    <property type="entry name" value="FeoB_Cyto"/>
    <property type="match status" value="1"/>
</dbReference>
<feature type="transmembrane region" description="Helical" evidence="16">
    <location>
        <begin position="466"/>
        <end position="486"/>
    </location>
</feature>
<comment type="similarity">
    <text evidence="16">Belongs to the TRAFAC class TrmE-Era-EngA-EngB-Septin-like GTPase superfamily. FeoB GTPase (TC 9.A.8) family.</text>
</comment>
<feature type="binding site" evidence="14">
    <location>
        <begin position="117"/>
        <end position="120"/>
    </location>
    <ligand>
        <name>GTP</name>
        <dbReference type="ChEBI" id="CHEBI:37565"/>
        <label>1</label>
    </ligand>
</feature>
<dbReference type="InterPro" id="IPR011640">
    <property type="entry name" value="Fe2_transport_prot_B_C"/>
</dbReference>
<keyword evidence="9 16" id="KW-0408">Iron</keyword>
<dbReference type="AlphaFoldDB" id="I2Q2H1"/>
<keyword evidence="8 16" id="KW-1133">Transmembrane helix</keyword>
<feature type="transmembrane region" description="Helical" evidence="16">
    <location>
        <begin position="291"/>
        <end position="314"/>
    </location>
</feature>
<protein>
    <recommendedName>
        <fullName evidence="13 16">Ferrous iron transport protein B</fullName>
    </recommendedName>
</protein>
<keyword evidence="10" id="KW-0406">Ion transport</keyword>
<dbReference type="EMBL" id="JH600068">
    <property type="protein sequence ID" value="EIG53977.1"/>
    <property type="molecule type" value="Genomic_DNA"/>
</dbReference>
<name>I2Q2H1_9BACT</name>
<comment type="subcellular location">
    <subcellularLocation>
        <location evidence="1 16">Cell inner membrane</location>
        <topology evidence="1 16">Multi-pass membrane protein</topology>
    </subcellularLocation>
</comment>
<evidence type="ECO:0000256" key="9">
    <source>
        <dbReference type="ARBA" id="ARBA00023004"/>
    </source>
</evidence>
<evidence type="ECO:0000256" key="10">
    <source>
        <dbReference type="ARBA" id="ARBA00023065"/>
    </source>
</evidence>
<evidence type="ECO:0000256" key="4">
    <source>
        <dbReference type="ARBA" id="ARBA00022496"/>
    </source>
</evidence>
<feature type="binding site" evidence="14">
    <location>
        <begin position="57"/>
        <end position="60"/>
    </location>
    <ligand>
        <name>GTP</name>
        <dbReference type="ChEBI" id="CHEBI:37565"/>
        <label>1</label>
    </ligand>
</feature>
<proteinExistence type="inferred from homology"/>
<dbReference type="GO" id="GO:0005525">
    <property type="term" value="F:GTP binding"/>
    <property type="evidence" value="ECO:0007669"/>
    <property type="project" value="UniProtKB-KW"/>
</dbReference>
<dbReference type="InterPro" id="IPR027417">
    <property type="entry name" value="P-loop_NTPase"/>
</dbReference>
<feature type="transmembrane region" description="Helical" evidence="16">
    <location>
        <begin position="668"/>
        <end position="695"/>
    </location>
</feature>
<keyword evidence="15" id="KW-0479">Metal-binding</keyword>
<dbReference type="STRING" id="596152.DesU5LDRAFT_2311"/>
<evidence type="ECO:0000256" key="3">
    <source>
        <dbReference type="ARBA" id="ARBA00022475"/>
    </source>
</evidence>
<feature type="transmembrane region" description="Helical" evidence="16">
    <location>
        <begin position="434"/>
        <end position="460"/>
    </location>
</feature>
<dbReference type="InterPro" id="IPR011642">
    <property type="entry name" value="Gate_dom"/>
</dbReference>
<evidence type="ECO:0000259" key="17">
    <source>
        <dbReference type="PROSITE" id="PS51711"/>
    </source>
</evidence>
<evidence type="ECO:0000256" key="2">
    <source>
        <dbReference type="ARBA" id="ARBA00022448"/>
    </source>
</evidence>
<dbReference type="PROSITE" id="PS51711">
    <property type="entry name" value="G_FEOB"/>
    <property type="match status" value="1"/>
</dbReference>
<evidence type="ECO:0000256" key="5">
    <source>
        <dbReference type="ARBA" id="ARBA00022519"/>
    </source>
</evidence>
<evidence type="ECO:0000256" key="6">
    <source>
        <dbReference type="ARBA" id="ARBA00022692"/>
    </source>
</evidence>
<keyword evidence="4 16" id="KW-0410">Iron transport</keyword>
<accession>I2Q2H1</accession>
<feature type="binding site" evidence="15">
    <location>
        <position position="22"/>
    </location>
    <ligand>
        <name>Mg(2+)</name>
        <dbReference type="ChEBI" id="CHEBI:18420"/>
        <label>1</label>
    </ligand>
</feature>
<keyword evidence="11 14" id="KW-0342">GTP-binding</keyword>
<evidence type="ECO:0000256" key="15">
    <source>
        <dbReference type="PIRSR" id="PIRSR603373-2"/>
    </source>
</evidence>
<dbReference type="GO" id="GO:0015093">
    <property type="term" value="F:ferrous iron transmembrane transporter activity"/>
    <property type="evidence" value="ECO:0007669"/>
    <property type="project" value="UniProtKB-UniRule"/>
</dbReference>
<dbReference type="Gene3D" id="3.40.50.300">
    <property type="entry name" value="P-loop containing nucleotide triphosphate hydrolases"/>
    <property type="match status" value="1"/>
</dbReference>
<keyword evidence="3" id="KW-1003">Cell membrane</keyword>
<feature type="binding site" evidence="14">
    <location>
        <begin position="36"/>
        <end position="40"/>
    </location>
    <ligand>
        <name>GTP</name>
        <dbReference type="ChEBI" id="CHEBI:37565"/>
        <label>1</label>
    </ligand>
</feature>
<dbReference type="GO" id="GO:0046872">
    <property type="term" value="F:metal ion binding"/>
    <property type="evidence" value="ECO:0007669"/>
    <property type="project" value="UniProtKB-KW"/>
</dbReference>
<evidence type="ECO:0000256" key="7">
    <source>
        <dbReference type="ARBA" id="ARBA00022741"/>
    </source>
</evidence>
<dbReference type="OrthoDB" id="9809127at2"/>
<dbReference type="InterPro" id="IPR030389">
    <property type="entry name" value="G_FEOB_dom"/>
</dbReference>
<keyword evidence="2 16" id="KW-0813">Transport</keyword>
<feature type="binding site" evidence="15">
    <location>
        <position position="25"/>
    </location>
    <ligand>
        <name>Mg(2+)</name>
        <dbReference type="ChEBI" id="CHEBI:18420"/>
        <label>2</label>
    </ligand>
</feature>
<evidence type="ECO:0000256" key="11">
    <source>
        <dbReference type="ARBA" id="ARBA00023134"/>
    </source>
</evidence>
<keyword evidence="7 14" id="KW-0547">Nucleotide-binding</keyword>
<evidence type="ECO:0000256" key="8">
    <source>
        <dbReference type="ARBA" id="ARBA00022989"/>
    </source>
</evidence>
<organism evidence="18">
    <name type="scientific">Desulfovibrio sp. U5L</name>
    <dbReference type="NCBI Taxonomy" id="596152"/>
    <lineage>
        <taxon>Bacteria</taxon>
        <taxon>Pseudomonadati</taxon>
        <taxon>Thermodesulfobacteriota</taxon>
        <taxon>Desulfovibrionia</taxon>
        <taxon>Desulfovibrionales</taxon>
        <taxon>Desulfovibrionaceae</taxon>
        <taxon>Desulfovibrio</taxon>
    </lineage>
</organism>
<dbReference type="PANTHER" id="PTHR43185:SF1">
    <property type="entry name" value="FE(2+) TRANSPORTER FEOB"/>
    <property type="match status" value="1"/>
</dbReference>
<sequence length="731" mass="78518">MSPTFTFALAGNPNCGKTTLFNALTGARQHVANYPGVTVEKREGRFHAGNRDLTVVDLPGMYSLTAYSADERAARAFLVEEKPNCVIDVLDAGTLERGLYLAVQFLELGVPLVLAVNMMDEARRKGLVLDSGLLSRLLGVPVVETVARRGEGKDELVREALAFAEKRRGSWKPLTLSYGPDVDRTLLAMQARIESDRFLTDRFPARWLALKYIEGDEEVMRLGRASGPTADELEALAGRLARHIRETTGTYAEAVISDYRYGFIATLLRRGVLRKNGSPDRVALSDAVDRVLTHAVLGPIIMLAVLFGMFQLTFLASRYPLDWLEAGFAFFGDQATAALPPGLFRSLLVSGVIAGVGGVLGFVPLICIMFFLLSCLEDLGYMARMAYMLDRVFRAFGLHGASVMPFIISGGIPGGCAVPGVMAARTLRSPRERLATILCAPFMACGAKIPVFFLLIAAFFPAHPGMAMFAITLASWTAALCLARLWRSTVIPGEATPFLMELPPYRLPTLRGLVIHTGERAWQYAKKAGTTILAISVIMWAAMTFPGLPAGQAAAFEAERAGLAQEAAGFGSGPEAEAAARDLEARGDALRNREAEESLRHSLAGRLGVALEGVSRLAGFDWRINIALIGGLAAKEVVVSTMATAYALGDVSPEAPDALSDQLRADPAFSPATALALIAFTILYAPCFVTVAVMAREASWTWAGFAVVANTAVGFAVAVAVYQLGQLGYNH</sequence>